<keyword evidence="3" id="KW-1185">Reference proteome</keyword>
<organism evidence="2 3">
    <name type="scientific">Rhizophagus irregularis (strain DAOM 181602 / DAOM 197198 / MUCL 43194)</name>
    <name type="common">Arbuscular mycorrhizal fungus</name>
    <name type="synonym">Glomus intraradices</name>
    <dbReference type="NCBI Taxonomy" id="747089"/>
    <lineage>
        <taxon>Eukaryota</taxon>
        <taxon>Fungi</taxon>
        <taxon>Fungi incertae sedis</taxon>
        <taxon>Mucoromycota</taxon>
        <taxon>Glomeromycotina</taxon>
        <taxon>Glomeromycetes</taxon>
        <taxon>Glomerales</taxon>
        <taxon>Glomeraceae</taxon>
        <taxon>Rhizophagus</taxon>
    </lineage>
</organism>
<gene>
    <name evidence="2" type="ORF">GLOIN_2v1558527</name>
</gene>
<reference evidence="2 3" key="2">
    <citation type="journal article" date="2018" name="New Phytol.">
        <title>High intraspecific genome diversity in the model arbuscular mycorrhizal symbiont Rhizophagus irregularis.</title>
        <authorList>
            <person name="Chen E.C.H."/>
            <person name="Morin E."/>
            <person name="Beaudet D."/>
            <person name="Noel J."/>
            <person name="Yildirir G."/>
            <person name="Ndikumana S."/>
            <person name="Charron P."/>
            <person name="St-Onge C."/>
            <person name="Giorgi J."/>
            <person name="Kruger M."/>
            <person name="Marton T."/>
            <person name="Ropars J."/>
            <person name="Grigoriev I.V."/>
            <person name="Hainaut M."/>
            <person name="Henrissat B."/>
            <person name="Roux C."/>
            <person name="Martin F."/>
            <person name="Corradi N."/>
        </authorList>
    </citation>
    <scope>NUCLEOTIDE SEQUENCE [LARGE SCALE GENOMIC DNA]</scope>
    <source>
        <strain evidence="2 3">DAOM 197198</strain>
    </source>
</reference>
<sequence length="55" mass="6532">MTFIFLICFFLIGTSVYMSEAHIYCTELIKFVLTAQILPCHNHHCFSFYDYVVLF</sequence>
<evidence type="ECO:0000313" key="3">
    <source>
        <dbReference type="Proteomes" id="UP000018888"/>
    </source>
</evidence>
<evidence type="ECO:0000313" key="2">
    <source>
        <dbReference type="EMBL" id="POG76116.1"/>
    </source>
</evidence>
<evidence type="ECO:0000256" key="1">
    <source>
        <dbReference type="SAM" id="SignalP"/>
    </source>
</evidence>
<accession>A0A2P4QER8</accession>
<keyword evidence="1" id="KW-0732">Signal</keyword>
<feature type="signal peptide" evidence="1">
    <location>
        <begin position="1"/>
        <end position="21"/>
    </location>
</feature>
<comment type="caution">
    <text evidence="2">The sequence shown here is derived from an EMBL/GenBank/DDBJ whole genome shotgun (WGS) entry which is preliminary data.</text>
</comment>
<feature type="chain" id="PRO_5015182466" evidence="1">
    <location>
        <begin position="22"/>
        <end position="55"/>
    </location>
</feature>
<protein>
    <submittedName>
        <fullName evidence="2">Uncharacterized protein</fullName>
    </submittedName>
</protein>
<proteinExistence type="predicted"/>
<reference evidence="2 3" key="1">
    <citation type="journal article" date="2013" name="Proc. Natl. Acad. Sci. U.S.A.">
        <title>Genome of an arbuscular mycorrhizal fungus provides insight into the oldest plant symbiosis.</title>
        <authorList>
            <person name="Tisserant E."/>
            <person name="Malbreil M."/>
            <person name="Kuo A."/>
            <person name="Kohler A."/>
            <person name="Symeonidi A."/>
            <person name="Balestrini R."/>
            <person name="Charron P."/>
            <person name="Duensing N."/>
            <person name="Frei Dit Frey N."/>
            <person name="Gianinazzi-Pearson V."/>
            <person name="Gilbert L.B."/>
            <person name="Handa Y."/>
            <person name="Herr J.R."/>
            <person name="Hijri M."/>
            <person name="Koul R."/>
            <person name="Kawaguchi M."/>
            <person name="Krajinski F."/>
            <person name="Lammers P.J."/>
            <person name="Masclaux F.G."/>
            <person name="Murat C."/>
            <person name="Morin E."/>
            <person name="Ndikumana S."/>
            <person name="Pagni M."/>
            <person name="Petitpierre D."/>
            <person name="Requena N."/>
            <person name="Rosikiewicz P."/>
            <person name="Riley R."/>
            <person name="Saito K."/>
            <person name="San Clemente H."/>
            <person name="Shapiro H."/>
            <person name="van Tuinen D."/>
            <person name="Becard G."/>
            <person name="Bonfante P."/>
            <person name="Paszkowski U."/>
            <person name="Shachar-Hill Y.Y."/>
            <person name="Tuskan G.A."/>
            <person name="Young P.W."/>
            <person name="Sanders I.R."/>
            <person name="Henrissat B."/>
            <person name="Rensing S.A."/>
            <person name="Grigoriev I.V."/>
            <person name="Corradi N."/>
            <person name="Roux C."/>
            <person name="Martin F."/>
        </authorList>
    </citation>
    <scope>NUCLEOTIDE SEQUENCE [LARGE SCALE GENOMIC DNA]</scope>
    <source>
        <strain evidence="2 3">DAOM 197198</strain>
    </source>
</reference>
<dbReference type="EMBL" id="AUPC02000053">
    <property type="protein sequence ID" value="POG76116.1"/>
    <property type="molecule type" value="Genomic_DNA"/>
</dbReference>
<name>A0A2P4QER8_RHIID</name>
<dbReference type="Proteomes" id="UP000018888">
    <property type="component" value="Unassembled WGS sequence"/>
</dbReference>
<dbReference type="AlphaFoldDB" id="A0A2P4QER8"/>